<evidence type="ECO:0000256" key="3">
    <source>
        <dbReference type="ARBA" id="ARBA00022630"/>
    </source>
</evidence>
<evidence type="ECO:0000256" key="6">
    <source>
        <dbReference type="RuleBase" id="RU362125"/>
    </source>
</evidence>
<dbReference type="EMBL" id="RKLP01000003">
    <property type="protein sequence ID" value="RVW10290.1"/>
    <property type="molecule type" value="Genomic_DNA"/>
</dbReference>
<dbReference type="InterPro" id="IPR009075">
    <property type="entry name" value="AcylCo_DH/oxidase_C"/>
</dbReference>
<dbReference type="PROSITE" id="PS00073">
    <property type="entry name" value="ACYL_COA_DH_2"/>
    <property type="match status" value="1"/>
</dbReference>
<dbReference type="SUPFAM" id="SSF47203">
    <property type="entry name" value="Acyl-CoA dehydrogenase C-terminal domain-like"/>
    <property type="match status" value="1"/>
</dbReference>
<dbReference type="Gene3D" id="1.20.140.10">
    <property type="entry name" value="Butyryl-CoA Dehydrogenase, subunit A, domain 3"/>
    <property type="match status" value="1"/>
</dbReference>
<dbReference type="Pfam" id="PF02771">
    <property type="entry name" value="Acyl-CoA_dh_N"/>
    <property type="match status" value="1"/>
</dbReference>
<dbReference type="Pfam" id="PF02770">
    <property type="entry name" value="Acyl-CoA_dh_M"/>
    <property type="match status" value="1"/>
</dbReference>
<dbReference type="GO" id="GO:0050660">
    <property type="term" value="F:flavin adenine dinucleotide binding"/>
    <property type="evidence" value="ECO:0007669"/>
    <property type="project" value="InterPro"/>
</dbReference>
<evidence type="ECO:0000256" key="4">
    <source>
        <dbReference type="ARBA" id="ARBA00022827"/>
    </source>
</evidence>
<dbReference type="GO" id="GO:0003995">
    <property type="term" value="F:acyl-CoA dehydrogenase activity"/>
    <property type="evidence" value="ECO:0007669"/>
    <property type="project" value="InterPro"/>
</dbReference>
<protein>
    <submittedName>
        <fullName evidence="10">Acyl-CoA dehydrogenase</fullName>
    </submittedName>
</protein>
<dbReference type="InterPro" id="IPR006091">
    <property type="entry name" value="Acyl-CoA_Oxase/DH_mid-dom"/>
</dbReference>
<evidence type="ECO:0000256" key="1">
    <source>
        <dbReference type="ARBA" id="ARBA00001974"/>
    </source>
</evidence>
<sequence length="387" mass="41609">MTEYLSTGSLPDEYQQLAKTVRDFAQNVVAPVSAEHDANHTFPYAVVDGMADMGLFGLPFPEEYGGMGGDYFALCLALEELGKVDQSVAITLEAGVSLGAMPVYRFGNEEQKQEWLPQLTSGKALAAFGLTEPGAGSDAGGTRTTAKLVDGEWVVNGNKQFITNSGTDITRLVTVTAVTGVKENGKKEISTILVPTSTPGFTAEPAYNKVGWNASDTHPLTFQDVRVPEANLLGERGRGYANFLRILDEGRIAIAALSVGAAQGCVDESVRYAKEREAFGRPIGANQAIEFKIARMEARAHVARTAYYDAAALMLSGKPFKKQASIAKLIASEAAMDNARDATQIFGGYGFMNEYPVARHYRDSKILEIGEGTTEVQLMLIARELGV</sequence>
<keyword evidence="11" id="KW-1185">Reference proteome</keyword>
<dbReference type="SUPFAM" id="SSF56645">
    <property type="entry name" value="Acyl-CoA dehydrogenase NM domain-like"/>
    <property type="match status" value="1"/>
</dbReference>
<dbReference type="Gene3D" id="2.40.110.10">
    <property type="entry name" value="Butyryl-CoA Dehydrogenase, subunit A, domain 2"/>
    <property type="match status" value="1"/>
</dbReference>
<dbReference type="InterPro" id="IPR006089">
    <property type="entry name" value="Acyl-CoA_DH_CS"/>
</dbReference>
<evidence type="ECO:0000259" key="8">
    <source>
        <dbReference type="Pfam" id="PF02770"/>
    </source>
</evidence>
<dbReference type="InterPro" id="IPR036250">
    <property type="entry name" value="AcylCo_DH-like_C"/>
</dbReference>
<feature type="domain" description="Acyl-CoA dehydrogenase/oxidase N-terminal" evidence="9">
    <location>
        <begin position="12"/>
        <end position="123"/>
    </location>
</feature>
<keyword evidence="5 6" id="KW-0560">Oxidoreductase</keyword>
<evidence type="ECO:0000256" key="5">
    <source>
        <dbReference type="ARBA" id="ARBA00023002"/>
    </source>
</evidence>
<dbReference type="Pfam" id="PF00441">
    <property type="entry name" value="Acyl-CoA_dh_1"/>
    <property type="match status" value="1"/>
</dbReference>
<feature type="domain" description="Acyl-CoA dehydrogenase/oxidase C-terminal" evidence="7">
    <location>
        <begin position="237"/>
        <end position="385"/>
    </location>
</feature>
<gene>
    <name evidence="10" type="ORF">EGT67_08865</name>
</gene>
<dbReference type="InterPro" id="IPR013786">
    <property type="entry name" value="AcylCoA_DH/ox_N"/>
</dbReference>
<dbReference type="OrthoDB" id="2769798at2"/>
<evidence type="ECO:0000259" key="7">
    <source>
        <dbReference type="Pfam" id="PF00441"/>
    </source>
</evidence>
<dbReference type="Proteomes" id="UP000286208">
    <property type="component" value="Unassembled WGS sequence"/>
</dbReference>
<dbReference type="RefSeq" id="WP_127915685.1">
    <property type="nucleotide sequence ID" value="NZ_RKLP01000003.1"/>
</dbReference>
<evidence type="ECO:0000256" key="2">
    <source>
        <dbReference type="ARBA" id="ARBA00009347"/>
    </source>
</evidence>
<comment type="caution">
    <text evidence="10">The sequence shown here is derived from an EMBL/GenBank/DDBJ whole genome shotgun (WGS) entry which is preliminary data.</text>
</comment>
<keyword evidence="4 6" id="KW-0274">FAD</keyword>
<dbReference type="PROSITE" id="PS00072">
    <property type="entry name" value="ACYL_COA_DH_1"/>
    <property type="match status" value="1"/>
</dbReference>
<feature type="domain" description="Acyl-CoA oxidase/dehydrogenase middle" evidence="8">
    <location>
        <begin position="127"/>
        <end position="225"/>
    </location>
</feature>
<keyword evidence="3 6" id="KW-0285">Flavoprotein</keyword>
<dbReference type="InterPro" id="IPR009100">
    <property type="entry name" value="AcylCoA_DH/oxidase_NM_dom_sf"/>
</dbReference>
<dbReference type="FunFam" id="1.10.540.10:FF:000002">
    <property type="entry name" value="Acyl-CoA dehydrogenase FadE19"/>
    <property type="match status" value="1"/>
</dbReference>
<evidence type="ECO:0000313" key="10">
    <source>
        <dbReference type="EMBL" id="RVW10290.1"/>
    </source>
</evidence>
<dbReference type="PIRSF" id="PIRSF016578">
    <property type="entry name" value="HsaA"/>
    <property type="match status" value="1"/>
</dbReference>
<organism evidence="10 11">
    <name type="scientific">Prescottella agglutinans</name>
    <dbReference type="NCBI Taxonomy" id="1644129"/>
    <lineage>
        <taxon>Bacteria</taxon>
        <taxon>Bacillati</taxon>
        <taxon>Actinomycetota</taxon>
        <taxon>Actinomycetes</taxon>
        <taxon>Mycobacteriales</taxon>
        <taxon>Nocardiaceae</taxon>
        <taxon>Prescottella</taxon>
    </lineage>
</organism>
<reference evidence="10 11" key="1">
    <citation type="submission" date="2018-11" db="EMBL/GenBank/DDBJ databases">
        <title>Rhodococcus spongicola sp. nov. and Rhodococcus xishaensis sp. nov. from marine sponges.</title>
        <authorList>
            <person name="Li L."/>
            <person name="Lin H.W."/>
        </authorList>
    </citation>
    <scope>NUCLEOTIDE SEQUENCE [LARGE SCALE GENOMIC DNA]</scope>
    <source>
        <strain evidence="10 11">CCTCC AB2014297</strain>
    </source>
</reference>
<dbReference type="FunFam" id="1.20.140.10:FF:000001">
    <property type="entry name" value="Acyl-CoA dehydrogenase"/>
    <property type="match status" value="1"/>
</dbReference>
<dbReference type="InterPro" id="IPR046373">
    <property type="entry name" value="Acyl-CoA_Oxase/DH_mid-dom_sf"/>
</dbReference>
<comment type="cofactor">
    <cofactor evidence="1 6">
        <name>FAD</name>
        <dbReference type="ChEBI" id="CHEBI:57692"/>
    </cofactor>
</comment>
<comment type="similarity">
    <text evidence="2 6">Belongs to the acyl-CoA dehydrogenase family.</text>
</comment>
<dbReference type="FunFam" id="2.40.110.10:FF:000009">
    <property type="entry name" value="Acyl-CoA dehydrogenase"/>
    <property type="match status" value="1"/>
</dbReference>
<dbReference type="AlphaFoldDB" id="A0A438BGX7"/>
<proteinExistence type="inferred from homology"/>
<dbReference type="Gene3D" id="1.10.540.10">
    <property type="entry name" value="Acyl-CoA dehydrogenase/oxidase, N-terminal domain"/>
    <property type="match status" value="1"/>
</dbReference>
<accession>A0A438BGX7</accession>
<evidence type="ECO:0000313" key="11">
    <source>
        <dbReference type="Proteomes" id="UP000286208"/>
    </source>
</evidence>
<dbReference type="PANTHER" id="PTHR43884">
    <property type="entry name" value="ACYL-COA DEHYDROGENASE"/>
    <property type="match status" value="1"/>
</dbReference>
<dbReference type="InterPro" id="IPR037069">
    <property type="entry name" value="AcylCoA_DH/ox_N_sf"/>
</dbReference>
<dbReference type="PANTHER" id="PTHR43884:SF12">
    <property type="entry name" value="ISOVALERYL-COA DEHYDROGENASE, MITOCHONDRIAL-RELATED"/>
    <property type="match status" value="1"/>
</dbReference>
<name>A0A438BGX7_9NOCA</name>
<evidence type="ECO:0000259" key="9">
    <source>
        <dbReference type="Pfam" id="PF02771"/>
    </source>
</evidence>